<dbReference type="Proteomes" id="UP000439314">
    <property type="component" value="Unassembled WGS sequence"/>
</dbReference>
<reference evidence="4 5" key="1">
    <citation type="submission" date="2019-11" db="EMBL/GenBank/DDBJ databases">
        <title>First report of rice panicle blight caused by Xanthomonas sp. in Iran.</title>
        <authorList>
            <person name="Mirghasempour S.A."/>
            <person name="Huang S."/>
            <person name="Brady C.L."/>
            <person name="Studholme D.J."/>
        </authorList>
    </citation>
    <scope>NUCLEOTIDE SEQUENCE [LARGE SCALE GENOMIC DNA]</scope>
    <source>
        <strain evidence="2 5">ASD011</strain>
        <strain evidence="4">SAM114</strain>
    </source>
</reference>
<evidence type="ECO:0000313" key="3">
    <source>
        <dbReference type="EMBL" id="MRH73362.1"/>
    </source>
</evidence>
<keyword evidence="1" id="KW-0812">Transmembrane</keyword>
<name>A0A6N7Q541_9XANT</name>
<proteinExistence type="predicted"/>
<feature type="transmembrane region" description="Helical" evidence="1">
    <location>
        <begin position="12"/>
        <end position="28"/>
    </location>
</feature>
<feature type="transmembrane region" description="Helical" evidence="1">
    <location>
        <begin position="48"/>
        <end position="68"/>
    </location>
</feature>
<keyword evidence="1" id="KW-1133">Transmembrane helix</keyword>
<evidence type="ECO:0000256" key="1">
    <source>
        <dbReference type="SAM" id="Phobius"/>
    </source>
</evidence>
<protein>
    <submittedName>
        <fullName evidence="2">Uncharacterized protein</fullName>
    </submittedName>
</protein>
<dbReference type="EMBL" id="WJPN01000001">
    <property type="protein sequence ID" value="MRG98847.1"/>
    <property type="molecule type" value="Genomic_DNA"/>
</dbReference>
<keyword evidence="4" id="KW-1185">Reference proteome</keyword>
<reference evidence="3" key="2">
    <citation type="journal article" date="2020" name="Plant Dis.">
        <title>A Grain Rot of Rice in Iran Caused by a Xanthomonas Strain Closely Related to X. sacchari.</title>
        <authorList>
            <person name="Mirghasempour S.A."/>
            <person name="Huang S."/>
            <person name="Studholme D.J."/>
            <person name="Brady C.L."/>
        </authorList>
    </citation>
    <scope>NUCLEOTIDE SEQUENCE</scope>
    <source>
        <strain evidence="3">SAM114</strain>
    </source>
</reference>
<comment type="caution">
    <text evidence="2">The sequence shown here is derived from an EMBL/GenBank/DDBJ whole genome shotgun (WGS) entry which is preliminary data.</text>
</comment>
<gene>
    <name evidence="2" type="ORF">GIY21_00910</name>
    <name evidence="3" type="ORF">GIY22_01860</name>
</gene>
<sequence length="196" mass="21635">MKEQPFGRDTVVLLVMAFGFGALFAWGLSTPSGGKAHAVASKPLDWPAWVQAVGSVLAICAAVLIARWQRVSERLDARTKEAREALSLAAVLLEDVKRFRDNLEEAVSTVENRPNTGVFVSLSHMPKHLWERAADLHKLGDAGSQLLRAIFRYHEAQDCADVGILLQENRVEYLEHMRAALGLCDSALEGMRDLSQ</sequence>
<dbReference type="Proteomes" id="UP000437931">
    <property type="component" value="Unassembled WGS sequence"/>
</dbReference>
<dbReference type="RefSeq" id="WP_153750350.1">
    <property type="nucleotide sequence ID" value="NZ_WJPM01000001.1"/>
</dbReference>
<evidence type="ECO:0000313" key="4">
    <source>
        <dbReference type="Proteomes" id="UP000437931"/>
    </source>
</evidence>
<evidence type="ECO:0000313" key="5">
    <source>
        <dbReference type="Proteomes" id="UP000439314"/>
    </source>
</evidence>
<dbReference type="EMBL" id="WJPM01000001">
    <property type="protein sequence ID" value="MRH73362.1"/>
    <property type="molecule type" value="Genomic_DNA"/>
</dbReference>
<organism evidence="2 5">
    <name type="scientific">Xanthomonas sontii</name>
    <dbReference type="NCBI Taxonomy" id="2650745"/>
    <lineage>
        <taxon>Bacteria</taxon>
        <taxon>Pseudomonadati</taxon>
        <taxon>Pseudomonadota</taxon>
        <taxon>Gammaproteobacteria</taxon>
        <taxon>Lysobacterales</taxon>
        <taxon>Lysobacteraceae</taxon>
        <taxon>Xanthomonas</taxon>
    </lineage>
</organism>
<dbReference type="AlphaFoldDB" id="A0A6N7Q541"/>
<keyword evidence="1" id="KW-0472">Membrane</keyword>
<evidence type="ECO:0000313" key="2">
    <source>
        <dbReference type="EMBL" id="MRG98847.1"/>
    </source>
</evidence>
<accession>A0A6N7Q541</accession>